<keyword evidence="1" id="KW-0418">Kinase</keyword>
<dbReference type="EMBL" id="FNGO01000028">
    <property type="protein sequence ID" value="SDM34099.1"/>
    <property type="molecule type" value="Genomic_DNA"/>
</dbReference>
<dbReference type="GO" id="GO:0008671">
    <property type="term" value="F:2-dehydro-3-deoxygalactonokinase activity"/>
    <property type="evidence" value="ECO:0007669"/>
    <property type="project" value="InterPro"/>
</dbReference>
<evidence type="ECO:0000313" key="2">
    <source>
        <dbReference type="Proteomes" id="UP000199476"/>
    </source>
</evidence>
<dbReference type="InterPro" id="IPR007729">
    <property type="entry name" value="DGOK"/>
</dbReference>
<proteinExistence type="predicted"/>
<dbReference type="Gene3D" id="3.30.420.300">
    <property type="entry name" value="2-keto-3-deoxy-galactonokinase, substrate binding domain"/>
    <property type="match status" value="1"/>
</dbReference>
<dbReference type="AlphaFoldDB" id="A0A1G9SF79"/>
<dbReference type="Gene3D" id="3.30.420.310">
    <property type="entry name" value="2-keto-3-deoxy-galactonokinase, C-terminal domain"/>
    <property type="match status" value="1"/>
</dbReference>
<dbReference type="GO" id="GO:0034194">
    <property type="term" value="P:D-galactonate catabolic process"/>
    <property type="evidence" value="ECO:0007669"/>
    <property type="project" value="InterPro"/>
</dbReference>
<sequence>MQDDVNKRDNLYRVYFDVGTSKSRGFLLKGLRVLDQMKKKIGSKDVAIEDDQKLLKREIKKLYRNIKADNSLKDKDIEEIYLSGMVTSKFGFKEVPHIPTPVTIEKLAESIYSYEDEIFGRDINLIRGLKTFSDDREINAENFSEINNVRGEEIEIFGIVSRCSKNKFHVFMPGSHTHIARIENGEIKDLLSSFTGELFQVISEHTLLSPSIDLSCEKYDVEMLKKGFQHSEELGMNRSLYLINTMQMFTDIDKNKKTSYLEGIILGDLIRLFRRRWPDAQDVMVAAKPALGFAYEKLLENYDYNIVEFNCESELSVEGFKMILNYLWQR</sequence>
<keyword evidence="2" id="KW-1185">Reference proteome</keyword>
<dbReference type="CDD" id="cd24012">
    <property type="entry name" value="ASKHA_NBD_KDGal-kinase"/>
    <property type="match status" value="1"/>
</dbReference>
<dbReference type="Pfam" id="PF05035">
    <property type="entry name" value="DGOK"/>
    <property type="match status" value="1"/>
</dbReference>
<gene>
    <name evidence="1" type="ORF">SAMN04488692_12822</name>
</gene>
<keyword evidence="1" id="KW-0808">Transferase</keyword>
<dbReference type="InterPro" id="IPR042257">
    <property type="entry name" value="DGOK_C"/>
</dbReference>
<evidence type="ECO:0000313" key="1">
    <source>
        <dbReference type="EMBL" id="SDM34099.1"/>
    </source>
</evidence>
<dbReference type="InterPro" id="IPR042258">
    <property type="entry name" value="DGOK_N"/>
</dbReference>
<accession>A0A1G9SF79</accession>
<organism evidence="1 2">
    <name type="scientific">Halarsenatibacter silvermanii</name>
    <dbReference type="NCBI Taxonomy" id="321763"/>
    <lineage>
        <taxon>Bacteria</taxon>
        <taxon>Bacillati</taxon>
        <taxon>Bacillota</taxon>
        <taxon>Clostridia</taxon>
        <taxon>Halanaerobiales</taxon>
        <taxon>Halarsenatibacteraceae</taxon>
        <taxon>Halarsenatibacter</taxon>
    </lineage>
</organism>
<dbReference type="STRING" id="321763.SAMN04488692_12822"/>
<dbReference type="Proteomes" id="UP000199476">
    <property type="component" value="Unassembled WGS sequence"/>
</dbReference>
<reference evidence="1 2" key="1">
    <citation type="submission" date="2016-10" db="EMBL/GenBank/DDBJ databases">
        <authorList>
            <person name="de Groot N.N."/>
        </authorList>
    </citation>
    <scope>NUCLEOTIDE SEQUENCE [LARGE SCALE GENOMIC DNA]</scope>
    <source>
        <strain evidence="1 2">SLAS-1</strain>
    </source>
</reference>
<name>A0A1G9SF79_9FIRM</name>
<protein>
    <submittedName>
        <fullName evidence="1">2-keto-3-deoxy-galactonokinase</fullName>
    </submittedName>
</protein>